<sequence length="293" mass="33017">MDNNKMDKLVEQYKDIPIPQELDEIVEKALIVNKKPRRTTTKWIAGVAAATVIFTTSVNLSPALAKSLEGVPVIGSVVDVITIKEYKVDEGNYQADIAVPAVQELENKTLEQMMNAKYLEEGQQLYTKFMSEMEQQQAFNEDGHLSVTSGYEIKVDTDQLLSVGRFIEETAGSSMTTIHYDTIDKQNEMLITLPSLFKDNSYIEVINSNLIEQMEQQMNDDPSKMYFIDSPDAPVSDGFKTIAEHQNFYINADHKLVIAFNEFDVAPGYMGTVEFIIPTEAIQSILVSDEYIK</sequence>
<organism evidence="3 4">
    <name type="scientific">Ureibacillus chungkukjangi</name>
    <dbReference type="NCBI Taxonomy" id="1202712"/>
    <lineage>
        <taxon>Bacteria</taxon>
        <taxon>Bacillati</taxon>
        <taxon>Bacillota</taxon>
        <taxon>Bacilli</taxon>
        <taxon>Bacillales</taxon>
        <taxon>Caryophanaceae</taxon>
        <taxon>Ureibacillus</taxon>
    </lineage>
</organism>
<dbReference type="AlphaFoldDB" id="A0A318TTQ5"/>
<dbReference type="InterPro" id="IPR037126">
    <property type="entry name" value="PdaC/RsiV-like_sf"/>
</dbReference>
<dbReference type="Pfam" id="PF11738">
    <property type="entry name" value="DUF3298"/>
    <property type="match status" value="1"/>
</dbReference>
<feature type="transmembrane region" description="Helical" evidence="1">
    <location>
        <begin position="43"/>
        <end position="64"/>
    </location>
</feature>
<accession>A0A318TTQ5</accession>
<proteinExistence type="predicted"/>
<reference evidence="3 4" key="1">
    <citation type="submission" date="2018-06" db="EMBL/GenBank/DDBJ databases">
        <title>Genomic Encyclopedia of Archaeal and Bacterial Type Strains, Phase II (KMG-II): from individual species to whole genera.</title>
        <authorList>
            <person name="Goeker M."/>
        </authorList>
    </citation>
    <scope>NUCLEOTIDE SEQUENCE [LARGE SCALE GENOMIC DNA]</scope>
    <source>
        <strain evidence="3 4">KACC 16626</strain>
    </source>
</reference>
<evidence type="ECO:0000256" key="1">
    <source>
        <dbReference type="SAM" id="Phobius"/>
    </source>
</evidence>
<feature type="domain" description="DUF3298" evidence="2">
    <location>
        <begin position="196"/>
        <end position="279"/>
    </location>
</feature>
<dbReference type="Gene3D" id="3.90.640.20">
    <property type="entry name" value="Heat-shock cognate protein, ATPase"/>
    <property type="match status" value="1"/>
</dbReference>
<dbReference type="InterPro" id="IPR021729">
    <property type="entry name" value="DUF3298"/>
</dbReference>
<dbReference type="Proteomes" id="UP000247416">
    <property type="component" value="Unassembled WGS sequence"/>
</dbReference>
<name>A0A318TTQ5_9BACL</name>
<dbReference type="OrthoDB" id="4990at2"/>
<keyword evidence="1" id="KW-1133">Transmembrane helix</keyword>
<dbReference type="Gene3D" id="3.30.565.40">
    <property type="entry name" value="Fervidobacterium nodosum Rt17-B1 like"/>
    <property type="match status" value="1"/>
</dbReference>
<evidence type="ECO:0000259" key="2">
    <source>
        <dbReference type="Pfam" id="PF11738"/>
    </source>
</evidence>
<protein>
    <submittedName>
        <fullName evidence="3">Uncharacterized protein DUF3298</fullName>
    </submittedName>
</protein>
<evidence type="ECO:0000313" key="4">
    <source>
        <dbReference type="Proteomes" id="UP000247416"/>
    </source>
</evidence>
<evidence type="ECO:0000313" key="3">
    <source>
        <dbReference type="EMBL" id="PYF08241.1"/>
    </source>
</evidence>
<keyword evidence="1" id="KW-0812">Transmembrane</keyword>
<gene>
    <name evidence="3" type="ORF">BJ095_1026</name>
</gene>
<dbReference type="EMBL" id="QJTJ01000002">
    <property type="protein sequence ID" value="PYF08241.1"/>
    <property type="molecule type" value="Genomic_DNA"/>
</dbReference>
<keyword evidence="4" id="KW-1185">Reference proteome</keyword>
<dbReference type="RefSeq" id="WP_107935950.1">
    <property type="nucleotide sequence ID" value="NZ_CP085009.1"/>
</dbReference>
<comment type="caution">
    <text evidence="3">The sequence shown here is derived from an EMBL/GenBank/DDBJ whole genome shotgun (WGS) entry which is preliminary data.</text>
</comment>
<keyword evidence="1" id="KW-0472">Membrane</keyword>